<dbReference type="EMBL" id="LK052895">
    <property type="protein sequence ID" value="CDR42743.1"/>
    <property type="molecule type" value="Genomic_DNA"/>
</dbReference>
<protein>
    <submittedName>
        <fullName evidence="2">CYFA0S10e01816g1_1</fullName>
    </submittedName>
    <submittedName>
        <fullName evidence="3">Transcription factor tau subunit sfc6</fullName>
    </submittedName>
</protein>
<dbReference type="OrthoDB" id="5239630at2759"/>
<evidence type="ECO:0000313" key="2">
    <source>
        <dbReference type="EMBL" id="CDR42743.1"/>
    </source>
</evidence>
<dbReference type="AlphaFoldDB" id="A0A061AZS5"/>
<evidence type="ECO:0000256" key="1">
    <source>
        <dbReference type="SAM" id="MobiDB-lite"/>
    </source>
</evidence>
<evidence type="ECO:0000313" key="4">
    <source>
        <dbReference type="Proteomes" id="UP000189513"/>
    </source>
</evidence>
<dbReference type="VEuPathDB" id="FungiDB:BON22_3182"/>
<dbReference type="STRING" id="36022.A0A061AZS5"/>
<reference evidence="2" key="1">
    <citation type="journal article" date="2014" name="Genome Announc.">
        <title>Genome sequence of the yeast Cyberlindnera fabianii (Hansenula fabianii).</title>
        <authorList>
            <person name="Freel K.C."/>
            <person name="Sarilar V."/>
            <person name="Neuveglise C."/>
            <person name="Devillers H."/>
            <person name="Friedrich A."/>
            <person name="Schacherer J."/>
        </authorList>
    </citation>
    <scope>NUCLEOTIDE SEQUENCE</scope>
    <source>
        <strain evidence="2">YJS4271</strain>
    </source>
</reference>
<proteinExistence type="predicted"/>
<feature type="region of interest" description="Disordered" evidence="1">
    <location>
        <begin position="1"/>
        <end position="37"/>
    </location>
</feature>
<evidence type="ECO:0000313" key="3">
    <source>
        <dbReference type="EMBL" id="ONH67265.1"/>
    </source>
</evidence>
<dbReference type="EMBL" id="MPUK01000005">
    <property type="protein sequence ID" value="ONH67265.1"/>
    <property type="molecule type" value="Genomic_DNA"/>
</dbReference>
<organism evidence="2">
    <name type="scientific">Cyberlindnera fabianii</name>
    <name type="common">Yeast</name>
    <name type="synonym">Hansenula fabianii</name>
    <dbReference type="NCBI Taxonomy" id="36022"/>
    <lineage>
        <taxon>Eukaryota</taxon>
        <taxon>Fungi</taxon>
        <taxon>Dikarya</taxon>
        <taxon>Ascomycota</taxon>
        <taxon>Saccharomycotina</taxon>
        <taxon>Saccharomycetes</taxon>
        <taxon>Phaffomycetales</taxon>
        <taxon>Phaffomycetaceae</taxon>
        <taxon>Cyberlindnera</taxon>
    </lineage>
</organism>
<dbReference type="Proteomes" id="UP000189513">
    <property type="component" value="Unassembled WGS sequence"/>
</dbReference>
<dbReference type="InterPro" id="IPR019034">
    <property type="entry name" value="UPF0390"/>
</dbReference>
<accession>A0A061AZS5</accession>
<dbReference type="OMA" id="KKSLQHM"/>
<sequence>MAQQALKVKSKVKPRERVTKKQMNPKKAAPKQIKPKNQQLAQMAKLSKTHSVTASTEKLIASRVGHLELLKGSRREIEKAEKLKKQKAAAKGK</sequence>
<reference evidence="4" key="2">
    <citation type="journal article" date="2017" name="Genome Announc.">
        <title>Genome sequences of Cyberlindnera fabianii 65, Pichia kudriavzevii 129, and Saccharomyces cerevisiae 131 isolated from fermented masau fruits in Zimbabwe.</title>
        <authorList>
            <person name="van Rijswijck I.M.H."/>
            <person name="Derks M.F.L."/>
            <person name="Abee T."/>
            <person name="de Ridder D."/>
            <person name="Smid E.J."/>
        </authorList>
    </citation>
    <scope>NUCLEOTIDE SEQUENCE [LARGE SCALE GENOMIC DNA]</scope>
    <source>
        <strain evidence="4">65</strain>
    </source>
</reference>
<dbReference type="Pfam" id="PF09495">
    <property type="entry name" value="DUF2462"/>
    <property type="match status" value="1"/>
</dbReference>
<feature type="compositionally biased region" description="Low complexity" evidence="1">
    <location>
        <begin position="25"/>
        <end position="37"/>
    </location>
</feature>
<name>A0A061AZS5_CYBFA</name>
<keyword evidence="4" id="KW-1185">Reference proteome</keyword>
<reference evidence="3" key="3">
    <citation type="submission" date="2017-01" db="EMBL/GenBank/DDBJ databases">
        <authorList>
            <person name="Mah S.A."/>
            <person name="Swanson W.J."/>
            <person name="Moy G.W."/>
            <person name="Vacquier V.D."/>
        </authorList>
    </citation>
    <scope>NUCLEOTIDE SEQUENCE [LARGE SCALE GENOMIC DNA]</scope>
    <source>
        <strain evidence="3">65</strain>
    </source>
</reference>
<gene>
    <name evidence="3" type="ORF">BON22_3182</name>
    <name evidence="2" type="ORF">CYFA0S_10e01816g</name>
</gene>